<feature type="transmembrane region" description="Helical" evidence="6">
    <location>
        <begin position="93"/>
        <end position="113"/>
    </location>
</feature>
<organism evidence="8 9">
    <name type="scientific">Galdieria yellowstonensis</name>
    <dbReference type="NCBI Taxonomy" id="3028027"/>
    <lineage>
        <taxon>Eukaryota</taxon>
        <taxon>Rhodophyta</taxon>
        <taxon>Bangiophyceae</taxon>
        <taxon>Galdieriales</taxon>
        <taxon>Galdieriaceae</taxon>
        <taxon>Galdieria</taxon>
    </lineage>
</organism>
<dbReference type="EMBL" id="JANCYU010000056">
    <property type="protein sequence ID" value="KAK4527811.1"/>
    <property type="molecule type" value="Genomic_DNA"/>
</dbReference>
<evidence type="ECO:0000256" key="4">
    <source>
        <dbReference type="ARBA" id="ARBA00023136"/>
    </source>
</evidence>
<reference evidence="8 9" key="1">
    <citation type="submission" date="2022-07" db="EMBL/GenBank/DDBJ databases">
        <title>Genome-wide signatures of adaptation to extreme environments.</title>
        <authorList>
            <person name="Cho C.H."/>
            <person name="Yoon H.S."/>
        </authorList>
    </citation>
    <scope>NUCLEOTIDE SEQUENCE [LARGE SCALE GENOMIC DNA]</scope>
    <source>
        <strain evidence="8 9">108.79 E11</strain>
    </source>
</reference>
<feature type="domain" description="Sugar phosphate transporter" evidence="7">
    <location>
        <begin position="94"/>
        <end position="388"/>
    </location>
</feature>
<evidence type="ECO:0000313" key="9">
    <source>
        <dbReference type="Proteomes" id="UP001300502"/>
    </source>
</evidence>
<comment type="caution">
    <text evidence="8">The sequence shown here is derived from an EMBL/GenBank/DDBJ whole genome shotgun (WGS) entry which is preliminary data.</text>
</comment>
<dbReference type="InterPro" id="IPR004853">
    <property type="entry name" value="Sugar_P_trans_dom"/>
</dbReference>
<dbReference type="InterPro" id="IPR037185">
    <property type="entry name" value="EmrE-like"/>
</dbReference>
<dbReference type="AlphaFoldDB" id="A0AAV9IKH9"/>
<feature type="compositionally biased region" description="Low complexity" evidence="5">
    <location>
        <begin position="70"/>
        <end position="82"/>
    </location>
</feature>
<name>A0AAV9IKH9_9RHOD</name>
<gene>
    <name evidence="8" type="ORF">GAYE_SCF45G5742</name>
</gene>
<sequence>MAFTTACWKLSDRPKGASYSKYISSRTRQFSIPHSFQPLPNLSNEKAHQLKFPHPSTWSTRMTVRDGAESSSSGSPPTSVPQKSVVKSVQKTLALTFYIGCWYAANILFNIYNKRILKVFPLFATVTLVQFLMGSLVALVLWTTKLHRFQRASMEDLKKIYPLALSHLVGNVLTNISLRQVAVSFTHTIKAAEPFFSVALSKLFVPGTMYTIWVYLSLIPVVGGVTLASISEVSFNWTGFLTAMASNVAFQSRNVLSKKFMKGVQFDDLNLFAYISILSFLTMLPVTLLLEAGRWKPTLSSIANNPNAAYTVPSLLVLIAFAGFLHFLYNQFSYVVLQRVNNPVTHSVGNTMKRVAVIVSSVLVFKNEVTLLNKIGTAIAIIGVAIYSQVKNIPAKKRNEK</sequence>
<evidence type="ECO:0000256" key="2">
    <source>
        <dbReference type="ARBA" id="ARBA00022692"/>
    </source>
</evidence>
<dbReference type="GO" id="GO:0016020">
    <property type="term" value="C:membrane"/>
    <property type="evidence" value="ECO:0007669"/>
    <property type="project" value="UniProtKB-SubCell"/>
</dbReference>
<accession>A0AAV9IKH9</accession>
<feature type="transmembrane region" description="Helical" evidence="6">
    <location>
        <begin position="310"/>
        <end position="329"/>
    </location>
</feature>
<evidence type="ECO:0000256" key="5">
    <source>
        <dbReference type="SAM" id="MobiDB-lite"/>
    </source>
</evidence>
<evidence type="ECO:0000313" key="8">
    <source>
        <dbReference type="EMBL" id="KAK4527811.1"/>
    </source>
</evidence>
<protein>
    <recommendedName>
        <fullName evidence="7">Sugar phosphate transporter domain-containing protein</fullName>
    </recommendedName>
</protein>
<dbReference type="PANTHER" id="PTHR11132">
    <property type="entry name" value="SOLUTE CARRIER FAMILY 35"/>
    <property type="match status" value="1"/>
</dbReference>
<keyword evidence="3 6" id="KW-1133">Transmembrane helix</keyword>
<dbReference type="Pfam" id="PF03151">
    <property type="entry name" value="TPT"/>
    <property type="match status" value="1"/>
</dbReference>
<evidence type="ECO:0000256" key="3">
    <source>
        <dbReference type="ARBA" id="ARBA00022989"/>
    </source>
</evidence>
<evidence type="ECO:0000256" key="1">
    <source>
        <dbReference type="ARBA" id="ARBA00004141"/>
    </source>
</evidence>
<feature type="transmembrane region" description="Helical" evidence="6">
    <location>
        <begin position="234"/>
        <end position="250"/>
    </location>
</feature>
<dbReference type="Proteomes" id="UP001300502">
    <property type="component" value="Unassembled WGS sequence"/>
</dbReference>
<keyword evidence="4 6" id="KW-0472">Membrane</keyword>
<feature type="transmembrane region" description="Helical" evidence="6">
    <location>
        <begin position="271"/>
        <end position="290"/>
    </location>
</feature>
<evidence type="ECO:0000259" key="7">
    <source>
        <dbReference type="Pfam" id="PF03151"/>
    </source>
</evidence>
<dbReference type="InterPro" id="IPR050186">
    <property type="entry name" value="TPT_transporter"/>
</dbReference>
<proteinExistence type="predicted"/>
<comment type="subcellular location">
    <subcellularLocation>
        <location evidence="1">Membrane</location>
        <topology evidence="1">Multi-pass membrane protein</topology>
    </subcellularLocation>
</comment>
<feature type="region of interest" description="Disordered" evidence="5">
    <location>
        <begin position="63"/>
        <end position="82"/>
    </location>
</feature>
<keyword evidence="9" id="KW-1185">Reference proteome</keyword>
<keyword evidence="2 6" id="KW-0812">Transmembrane</keyword>
<evidence type="ECO:0000256" key="6">
    <source>
        <dbReference type="SAM" id="Phobius"/>
    </source>
</evidence>
<dbReference type="SUPFAM" id="SSF103481">
    <property type="entry name" value="Multidrug resistance efflux transporter EmrE"/>
    <property type="match status" value="1"/>
</dbReference>
<feature type="transmembrane region" description="Helical" evidence="6">
    <location>
        <begin position="119"/>
        <end position="142"/>
    </location>
</feature>